<evidence type="ECO:0000313" key="1">
    <source>
        <dbReference type="EMBL" id="KZL85509.1"/>
    </source>
</evidence>
<gene>
    <name evidence="1" type="ORF">CI238_10983</name>
</gene>
<dbReference type="SUPFAM" id="SSF53335">
    <property type="entry name" value="S-adenosyl-L-methionine-dependent methyltransferases"/>
    <property type="match status" value="1"/>
</dbReference>
<name>A0A162N3U3_COLIC</name>
<dbReference type="GO" id="GO:0008168">
    <property type="term" value="F:methyltransferase activity"/>
    <property type="evidence" value="ECO:0007669"/>
    <property type="project" value="UniProtKB-KW"/>
</dbReference>
<reference evidence="1 2" key="1">
    <citation type="submission" date="2015-06" db="EMBL/GenBank/DDBJ databases">
        <title>Survival trade-offs in plant roots during colonization by closely related pathogenic and mutualistic fungi.</title>
        <authorList>
            <person name="Hacquard S."/>
            <person name="Kracher B."/>
            <person name="Hiruma K."/>
            <person name="Weinman A."/>
            <person name="Muench P."/>
            <person name="Garrido Oter R."/>
            <person name="Ver Loren van Themaat E."/>
            <person name="Dallerey J.-F."/>
            <person name="Damm U."/>
            <person name="Henrissat B."/>
            <person name="Lespinet O."/>
            <person name="Thon M."/>
            <person name="Kemen E."/>
            <person name="McHardy A.C."/>
            <person name="Schulze-Lefert P."/>
            <person name="O'Connell R.J."/>
        </authorList>
    </citation>
    <scope>NUCLEOTIDE SEQUENCE [LARGE SCALE GENOMIC DNA]</scope>
    <source>
        <strain evidence="1 2">MAFF 238704</strain>
    </source>
</reference>
<comment type="caution">
    <text evidence="1">The sequence shown here is derived from an EMBL/GenBank/DDBJ whole genome shotgun (WGS) entry which is preliminary data.</text>
</comment>
<organism evidence="1 2">
    <name type="scientific">Colletotrichum incanum</name>
    <name type="common">Soybean anthracnose fungus</name>
    <dbReference type="NCBI Taxonomy" id="1573173"/>
    <lineage>
        <taxon>Eukaryota</taxon>
        <taxon>Fungi</taxon>
        <taxon>Dikarya</taxon>
        <taxon>Ascomycota</taxon>
        <taxon>Pezizomycotina</taxon>
        <taxon>Sordariomycetes</taxon>
        <taxon>Hypocreomycetidae</taxon>
        <taxon>Glomerellales</taxon>
        <taxon>Glomerellaceae</taxon>
        <taxon>Colletotrichum</taxon>
        <taxon>Colletotrichum spaethianum species complex</taxon>
    </lineage>
</organism>
<protein>
    <submittedName>
        <fullName evidence="1">Methyltransferase domain-containing protein</fullName>
    </submittedName>
</protein>
<dbReference type="STRING" id="1573173.A0A162N3U3"/>
<proteinExistence type="predicted"/>
<keyword evidence="1" id="KW-0808">Transferase</keyword>
<dbReference type="AlphaFoldDB" id="A0A162N3U3"/>
<keyword evidence="1" id="KW-0489">Methyltransferase</keyword>
<dbReference type="GO" id="GO:0032259">
    <property type="term" value="P:methylation"/>
    <property type="evidence" value="ECO:0007669"/>
    <property type="project" value="UniProtKB-KW"/>
</dbReference>
<evidence type="ECO:0000313" key="2">
    <source>
        <dbReference type="Proteomes" id="UP000076584"/>
    </source>
</evidence>
<accession>A0A162N3U3</accession>
<keyword evidence="2" id="KW-1185">Reference proteome</keyword>
<dbReference type="EMBL" id="LFIW01000612">
    <property type="protein sequence ID" value="KZL85509.1"/>
    <property type="molecule type" value="Genomic_DNA"/>
</dbReference>
<dbReference type="InterPro" id="IPR029063">
    <property type="entry name" value="SAM-dependent_MTases_sf"/>
</dbReference>
<dbReference type="Proteomes" id="UP000076584">
    <property type="component" value="Unassembled WGS sequence"/>
</dbReference>
<sequence length="97" mass="10674">MSQDNQPVVIHVNQESIASSSTSLRESLLEYSMENGRTYHKYKDGGLTQTLWLLVTDNKLGLAPLCQNGARVGRVLDIGTGTGIWALDSETSIPRLR</sequence>